<protein>
    <submittedName>
        <fullName evidence="2">UDP-galactose-4-epimerase</fullName>
    </submittedName>
</protein>
<dbReference type="SUPFAM" id="SSF51735">
    <property type="entry name" value="NAD(P)-binding Rossmann-fold domains"/>
    <property type="match status" value="1"/>
</dbReference>
<name>A0A2T0BCZ5_9CLOT</name>
<dbReference type="PANTHER" id="PTHR43245">
    <property type="entry name" value="BIFUNCTIONAL POLYMYXIN RESISTANCE PROTEIN ARNA"/>
    <property type="match status" value="1"/>
</dbReference>
<dbReference type="Pfam" id="PF01370">
    <property type="entry name" value="Epimerase"/>
    <property type="match status" value="1"/>
</dbReference>
<dbReference type="OrthoDB" id="9808602at2"/>
<dbReference type="AlphaFoldDB" id="A0A2T0BCZ5"/>
<keyword evidence="3" id="KW-1185">Reference proteome</keyword>
<dbReference type="InterPro" id="IPR050177">
    <property type="entry name" value="Lipid_A_modif_metabolic_enz"/>
</dbReference>
<feature type="domain" description="NAD-dependent epimerase/dehydratase" evidence="1">
    <location>
        <begin position="4"/>
        <end position="202"/>
    </location>
</feature>
<proteinExistence type="predicted"/>
<dbReference type="PANTHER" id="PTHR43245:SF58">
    <property type="entry name" value="BLL5923 PROTEIN"/>
    <property type="match status" value="1"/>
</dbReference>
<dbReference type="InterPro" id="IPR001509">
    <property type="entry name" value="Epimerase_deHydtase"/>
</dbReference>
<evidence type="ECO:0000313" key="2">
    <source>
        <dbReference type="EMBL" id="PRR81769.1"/>
    </source>
</evidence>
<gene>
    <name evidence="2" type="ORF">CLVI_22580</name>
</gene>
<accession>A0A2T0BCZ5</accession>
<organism evidence="2 3">
    <name type="scientific">Clostridium vincentii</name>
    <dbReference type="NCBI Taxonomy" id="52704"/>
    <lineage>
        <taxon>Bacteria</taxon>
        <taxon>Bacillati</taxon>
        <taxon>Bacillota</taxon>
        <taxon>Clostridia</taxon>
        <taxon>Eubacteriales</taxon>
        <taxon>Clostridiaceae</taxon>
        <taxon>Clostridium</taxon>
    </lineage>
</organism>
<evidence type="ECO:0000313" key="3">
    <source>
        <dbReference type="Proteomes" id="UP000239471"/>
    </source>
</evidence>
<comment type="caution">
    <text evidence="2">The sequence shown here is derived from an EMBL/GenBank/DDBJ whole genome shotgun (WGS) entry which is preliminary data.</text>
</comment>
<dbReference type="RefSeq" id="WP_106060214.1">
    <property type="nucleotide sequence ID" value="NZ_PVXQ01000024.1"/>
</dbReference>
<sequence>MKRILITGANSYIGTSFERWVEQWPDKYSVDTVDMKDGSWKEKDFSEYDVVFHVAGIAHIKETPENKDLYYKVNCDLAVEVAKAFKVVTEETKSKRHFIFLSSMSVYGINTGVITKAKQPSPISNYGKSKLQAEGLIKELESENFIISILRPPMVYGNGCKGNYVALSKLAKNLPVFPEFENQRSMIHIDNLNEFVRLLLEDGTSGLFFPQNKEYVKTSEMVKAIAMANNKTSHTTRIFNPLLKLACKNVGIVKKAFGSLIYEHDMSGNYEYCVCEFEESILKTEK</sequence>
<dbReference type="Proteomes" id="UP000239471">
    <property type="component" value="Unassembled WGS sequence"/>
</dbReference>
<dbReference type="Gene3D" id="3.40.50.720">
    <property type="entry name" value="NAD(P)-binding Rossmann-like Domain"/>
    <property type="match status" value="1"/>
</dbReference>
<reference evidence="2 3" key="1">
    <citation type="submission" date="2018-03" db="EMBL/GenBank/DDBJ databases">
        <title>Genome sequence of Clostridium vincentii DSM 10228.</title>
        <authorList>
            <person name="Poehlein A."/>
            <person name="Daniel R."/>
        </authorList>
    </citation>
    <scope>NUCLEOTIDE SEQUENCE [LARGE SCALE GENOMIC DNA]</scope>
    <source>
        <strain evidence="2 3">DSM 10228</strain>
    </source>
</reference>
<dbReference type="EMBL" id="PVXQ01000024">
    <property type="protein sequence ID" value="PRR81769.1"/>
    <property type="molecule type" value="Genomic_DNA"/>
</dbReference>
<evidence type="ECO:0000259" key="1">
    <source>
        <dbReference type="Pfam" id="PF01370"/>
    </source>
</evidence>
<dbReference type="InterPro" id="IPR036291">
    <property type="entry name" value="NAD(P)-bd_dom_sf"/>
</dbReference>